<dbReference type="GO" id="GO:0071011">
    <property type="term" value="C:precatalytic spliceosome"/>
    <property type="evidence" value="ECO:0007669"/>
    <property type="project" value="TreeGrafter"/>
</dbReference>
<dbReference type="InterPro" id="IPR000690">
    <property type="entry name" value="Matrin/U1-C_Znf_C2H2"/>
</dbReference>
<keyword evidence="2" id="KW-0479">Metal-binding</keyword>
<dbReference type="SUPFAM" id="SSF57667">
    <property type="entry name" value="beta-beta-alpha zinc fingers"/>
    <property type="match status" value="1"/>
</dbReference>
<feature type="compositionally biased region" description="Low complexity" evidence="7">
    <location>
        <begin position="93"/>
        <end position="108"/>
    </location>
</feature>
<feature type="region of interest" description="Disordered" evidence="7">
    <location>
        <begin position="215"/>
        <end position="286"/>
    </location>
</feature>
<evidence type="ECO:0000256" key="4">
    <source>
        <dbReference type="ARBA" id="ARBA00022833"/>
    </source>
</evidence>
<evidence type="ECO:0000256" key="7">
    <source>
        <dbReference type="SAM" id="MobiDB-lite"/>
    </source>
</evidence>
<dbReference type="GO" id="GO:0000398">
    <property type="term" value="P:mRNA splicing, via spliceosome"/>
    <property type="evidence" value="ECO:0007669"/>
    <property type="project" value="InterPro"/>
</dbReference>
<feature type="region of interest" description="Disordered" evidence="7">
    <location>
        <begin position="143"/>
        <end position="193"/>
    </location>
</feature>
<feature type="region of interest" description="Disordered" evidence="7">
    <location>
        <begin position="85"/>
        <end position="110"/>
    </location>
</feature>
<feature type="compositionally biased region" description="Low complexity" evidence="7">
    <location>
        <begin position="157"/>
        <end position="171"/>
    </location>
</feature>
<dbReference type="AlphaFoldDB" id="A0A8S0WGS2"/>
<keyword evidence="5" id="KW-0539">Nucleus</keyword>
<dbReference type="EMBL" id="CACVBS010000034">
    <property type="protein sequence ID" value="CAA7261773.1"/>
    <property type="molecule type" value="Genomic_DNA"/>
</dbReference>
<dbReference type="PANTHER" id="PTHR13173">
    <property type="entry name" value="WW DOMAIN BINDING PROTEIN 4"/>
    <property type="match status" value="1"/>
</dbReference>
<keyword evidence="4" id="KW-0862">Zinc</keyword>
<comment type="subcellular location">
    <subcellularLocation>
        <location evidence="1">Nucleus</location>
    </subcellularLocation>
</comment>
<accession>A0A8S0WGS2</accession>
<gene>
    <name evidence="9" type="ORF">AAE3_LOCUS3920</name>
</gene>
<reference evidence="9 10" key="1">
    <citation type="submission" date="2020-01" db="EMBL/GenBank/DDBJ databases">
        <authorList>
            <person name="Gupta K D."/>
        </authorList>
    </citation>
    <scope>NUCLEOTIDE SEQUENCE [LARGE SCALE GENOMIC DNA]</scope>
</reference>
<dbReference type="OrthoDB" id="191651at2759"/>
<organism evidence="9 10">
    <name type="scientific">Cyclocybe aegerita</name>
    <name type="common">Black poplar mushroom</name>
    <name type="synonym">Agrocybe aegerita</name>
    <dbReference type="NCBI Taxonomy" id="1973307"/>
    <lineage>
        <taxon>Eukaryota</taxon>
        <taxon>Fungi</taxon>
        <taxon>Dikarya</taxon>
        <taxon>Basidiomycota</taxon>
        <taxon>Agaricomycotina</taxon>
        <taxon>Agaricomycetes</taxon>
        <taxon>Agaricomycetidae</taxon>
        <taxon>Agaricales</taxon>
        <taxon>Agaricineae</taxon>
        <taxon>Bolbitiaceae</taxon>
        <taxon>Cyclocybe</taxon>
    </lineage>
</organism>
<dbReference type="Gene3D" id="3.30.160.60">
    <property type="entry name" value="Classic Zinc Finger"/>
    <property type="match status" value="1"/>
</dbReference>
<proteinExistence type="predicted"/>
<evidence type="ECO:0000313" key="9">
    <source>
        <dbReference type="EMBL" id="CAA7261773.1"/>
    </source>
</evidence>
<evidence type="ECO:0000256" key="2">
    <source>
        <dbReference type="ARBA" id="ARBA00022723"/>
    </source>
</evidence>
<dbReference type="InterPro" id="IPR040023">
    <property type="entry name" value="WBP4"/>
</dbReference>
<dbReference type="GO" id="GO:0003723">
    <property type="term" value="F:RNA binding"/>
    <property type="evidence" value="ECO:0007669"/>
    <property type="project" value="TreeGrafter"/>
</dbReference>
<dbReference type="Proteomes" id="UP000467700">
    <property type="component" value="Unassembled WGS sequence"/>
</dbReference>
<dbReference type="InterPro" id="IPR036236">
    <property type="entry name" value="Znf_C2H2_sf"/>
</dbReference>
<evidence type="ECO:0000259" key="8">
    <source>
        <dbReference type="PROSITE" id="PS50171"/>
    </source>
</evidence>
<dbReference type="SMART" id="SM00451">
    <property type="entry name" value="ZnF_U1"/>
    <property type="match status" value="1"/>
</dbReference>
<keyword evidence="10" id="KW-1185">Reference proteome</keyword>
<feature type="coiled-coil region" evidence="6">
    <location>
        <begin position="48"/>
        <end position="75"/>
    </location>
</feature>
<sequence length="344" mass="37886">MSEYWVSKKKYFCKYCDIFIADDAPSRQQHENGLRHKGNVERFIRGIYKTGEKQKKDLEEEMREMRRVEQAAAVAFSQDVGAGLAKARSGPVASTSASTSAKKPLKSSNPFADYSTAASLGYTDPDAERIAAELEIRRSQGVAGEWQILTPPPPAGAPWSETPESSSEATSDIGVKREAEAPPEDDARSFKLRKRTINTGLGEIYDPGVIKVKEVPKEERVESKPPPAPSSSTVPIGDAQHQFTAIQLKKAKGTSTSEEKKEETDSGGSKWTKPQWSEPLPSLKQEDRMTIFGNAEPEVKVETQEKVKAEEVILSPVLPVEQPATSVMFKKRKAPVGARGRREV</sequence>
<protein>
    <recommendedName>
        <fullName evidence="8">Matrin-type domain-containing protein</fullName>
    </recommendedName>
</protein>
<feature type="compositionally biased region" description="Basic and acidic residues" evidence="7">
    <location>
        <begin position="174"/>
        <end position="189"/>
    </location>
</feature>
<keyword evidence="3" id="KW-0863">Zinc-finger</keyword>
<evidence type="ECO:0000256" key="5">
    <source>
        <dbReference type="ARBA" id="ARBA00023242"/>
    </source>
</evidence>
<evidence type="ECO:0000313" key="10">
    <source>
        <dbReference type="Proteomes" id="UP000467700"/>
    </source>
</evidence>
<feature type="domain" description="Matrin-type" evidence="8">
    <location>
        <begin position="11"/>
        <end position="42"/>
    </location>
</feature>
<name>A0A8S0WGS2_CYCAE</name>
<dbReference type="InterPro" id="IPR003604">
    <property type="entry name" value="Matrin/U1-like-C_Znf_C2H2"/>
</dbReference>
<evidence type="ECO:0000256" key="6">
    <source>
        <dbReference type="SAM" id="Coils"/>
    </source>
</evidence>
<dbReference type="Pfam" id="PF06220">
    <property type="entry name" value="zf-U1"/>
    <property type="match status" value="1"/>
</dbReference>
<keyword evidence="6" id="KW-0175">Coiled coil</keyword>
<evidence type="ECO:0000256" key="3">
    <source>
        <dbReference type="ARBA" id="ARBA00022771"/>
    </source>
</evidence>
<evidence type="ECO:0000256" key="1">
    <source>
        <dbReference type="ARBA" id="ARBA00004123"/>
    </source>
</evidence>
<dbReference type="InterPro" id="IPR013085">
    <property type="entry name" value="U1-CZ_Znf_C2H2"/>
</dbReference>
<dbReference type="PROSITE" id="PS50171">
    <property type="entry name" value="ZF_MATRIN"/>
    <property type="match status" value="1"/>
</dbReference>
<dbReference type="GO" id="GO:0008270">
    <property type="term" value="F:zinc ion binding"/>
    <property type="evidence" value="ECO:0007669"/>
    <property type="project" value="UniProtKB-KW"/>
</dbReference>
<comment type="caution">
    <text evidence="9">The sequence shown here is derived from an EMBL/GenBank/DDBJ whole genome shotgun (WGS) entry which is preliminary data.</text>
</comment>
<dbReference type="PANTHER" id="PTHR13173:SF10">
    <property type="entry name" value="WW DOMAIN-BINDING PROTEIN 4"/>
    <property type="match status" value="1"/>
</dbReference>